<proteinExistence type="predicted"/>
<feature type="region of interest" description="Disordered" evidence="4">
    <location>
        <begin position="310"/>
        <end position="329"/>
    </location>
</feature>
<dbReference type="PANTHER" id="PTHR28554">
    <property type="entry name" value="39S RIBOSOMAL PROTEIN L45, MITOCHONDRIAL"/>
    <property type="match status" value="1"/>
</dbReference>
<keyword evidence="5" id="KW-1133">Transmembrane helix</keyword>
<dbReference type="InterPro" id="IPR051975">
    <property type="entry name" value="mtLSU_mL45"/>
</dbReference>
<evidence type="ECO:0000256" key="1">
    <source>
        <dbReference type="ARBA" id="ARBA00004173"/>
    </source>
</evidence>
<evidence type="ECO:0000256" key="2">
    <source>
        <dbReference type="ARBA" id="ARBA00022946"/>
    </source>
</evidence>
<evidence type="ECO:0000313" key="7">
    <source>
        <dbReference type="Proteomes" id="UP000322234"/>
    </source>
</evidence>
<dbReference type="AlphaFoldDB" id="A0A6B0RVG3"/>
<gene>
    <name evidence="6" type="ORF">E5288_WYG003583</name>
</gene>
<keyword evidence="3" id="KW-0496">Mitochondrion</keyword>
<evidence type="ECO:0000256" key="4">
    <source>
        <dbReference type="SAM" id="MobiDB-lite"/>
    </source>
</evidence>
<organism evidence="6 7">
    <name type="scientific">Bos mutus</name>
    <name type="common">wild yak</name>
    <dbReference type="NCBI Taxonomy" id="72004"/>
    <lineage>
        <taxon>Eukaryota</taxon>
        <taxon>Metazoa</taxon>
        <taxon>Chordata</taxon>
        <taxon>Craniata</taxon>
        <taxon>Vertebrata</taxon>
        <taxon>Euteleostomi</taxon>
        <taxon>Mammalia</taxon>
        <taxon>Eutheria</taxon>
        <taxon>Laurasiatheria</taxon>
        <taxon>Artiodactyla</taxon>
        <taxon>Ruminantia</taxon>
        <taxon>Pecora</taxon>
        <taxon>Bovidae</taxon>
        <taxon>Bovinae</taxon>
        <taxon>Bos</taxon>
    </lineage>
</organism>
<keyword evidence="7" id="KW-1185">Reference proteome</keyword>
<evidence type="ECO:0000256" key="5">
    <source>
        <dbReference type="SAM" id="Phobius"/>
    </source>
</evidence>
<keyword evidence="2" id="KW-0809">Transit peptide</keyword>
<keyword evidence="5" id="KW-0812">Transmembrane</keyword>
<evidence type="ECO:0000256" key="3">
    <source>
        <dbReference type="ARBA" id="ARBA00023128"/>
    </source>
</evidence>
<feature type="transmembrane region" description="Helical" evidence="5">
    <location>
        <begin position="271"/>
        <end position="293"/>
    </location>
</feature>
<dbReference type="Proteomes" id="UP000322234">
    <property type="component" value="Unassembled WGS sequence"/>
</dbReference>
<dbReference type="GO" id="GO:0005739">
    <property type="term" value="C:mitochondrion"/>
    <property type="evidence" value="ECO:0007669"/>
    <property type="project" value="UniProtKB-SubCell"/>
</dbReference>
<evidence type="ECO:0000313" key="6">
    <source>
        <dbReference type="EMBL" id="MXQ93161.1"/>
    </source>
</evidence>
<sequence>MEKRNPGAQAQLRLHALRPARDNRASTLPPTPSDCARATRLHPRSLPNAYVRVRAFHTWRRARALENSTPELAPPYAPSFQPPALHSFLPSCLCVSKMAAPLPRSLSCLSRAVGWWSRQPILMTQSTAVVPVRTKKRFTPPIYQPKYKTEKEFTEYARKAGLVIPQESLERPIHLACTASIFDAYVPPEGDARVSSLSKEGLAQRTERLKKNVASQLSIRRIKESDPNFKVKDFPEKAQDIFIEAHLCLNKYVNSLSYTHYVLSSYYSRCVFFPSGAVLFLLVTVIVNIKLILVTRQAISEASEDLEPEQDYDEALGRLEPPRRRGSGPRRVLDVEVYSSRGKVYVPVDGTTVLEVLLKTDVLLSSAEEAECHWADTAEPSPLLLQQS</sequence>
<dbReference type="PANTHER" id="PTHR28554:SF1">
    <property type="entry name" value="LARGE RIBOSOMAL SUBUNIT PROTEIN ML45"/>
    <property type="match status" value="1"/>
</dbReference>
<comment type="caution">
    <text evidence="6">The sequence shown here is derived from an EMBL/GenBank/DDBJ whole genome shotgun (WGS) entry which is preliminary data.</text>
</comment>
<comment type="subcellular location">
    <subcellularLocation>
        <location evidence="1">Mitochondrion</location>
    </subcellularLocation>
</comment>
<name>A0A6B0RVG3_9CETA</name>
<dbReference type="EMBL" id="VBQZ03000091">
    <property type="protein sequence ID" value="MXQ93161.1"/>
    <property type="molecule type" value="Genomic_DNA"/>
</dbReference>
<accession>A0A6B0RVG3</accession>
<protein>
    <recommendedName>
        <fullName evidence="8">39S ribosomal protein L45, mitochondrial</fullName>
    </recommendedName>
</protein>
<evidence type="ECO:0008006" key="8">
    <source>
        <dbReference type="Google" id="ProtNLM"/>
    </source>
</evidence>
<keyword evidence="5" id="KW-0472">Membrane</keyword>
<reference evidence="6" key="1">
    <citation type="submission" date="2019-10" db="EMBL/GenBank/DDBJ databases">
        <title>The sequence and de novo assembly of the wild yak genome.</title>
        <authorList>
            <person name="Liu Y."/>
        </authorList>
    </citation>
    <scope>NUCLEOTIDE SEQUENCE [LARGE SCALE GENOMIC DNA]</scope>
    <source>
        <strain evidence="6">WY2019</strain>
    </source>
</reference>